<comment type="caution">
    <text evidence="2">The sequence shown here is derived from an EMBL/GenBank/DDBJ whole genome shotgun (WGS) entry which is preliminary data.</text>
</comment>
<name>A0A9P2WQT9_THEFU</name>
<dbReference type="AlphaFoldDB" id="A0A9P2WQT9"/>
<dbReference type="GO" id="GO:0030288">
    <property type="term" value="C:outer membrane-bounded periplasmic space"/>
    <property type="evidence" value="ECO:0007669"/>
    <property type="project" value="TreeGrafter"/>
</dbReference>
<sequence>MRATGERSTPAGVVCAAALSVLLCVVGCGPEPPPVDGSEYGAAAAATTAADLGGMAELITAAQAEGELNIVAAASPEADHRELISAFETAYNIRVNVAAPHASDEEQIAAAVRYAGTDRAPDVFMVGQDTAAAHAAEHFAEYRVRTWEEVPADSRDPKARYVGGAAARLSLGFAADTGQALRTVSDLGEGQGEVALAGDPQKEEAALLGVVLTALAAGGGPADLAPGAALLDELDRAGQLRWGTPRRADLASGATTAVIDWEHANLQRAADLRGVREWEVVVPSPTVGGLVCQAVNQEAPHPAAARLWVEFVLSDEGQNLQFRNASYPVRFAAMHQDGTVDTGERAAGAAEPPLLLTPQQVAQARDTLRAYGIGPGDE</sequence>
<dbReference type="GO" id="GO:0015888">
    <property type="term" value="P:thiamine transport"/>
    <property type="evidence" value="ECO:0007669"/>
    <property type="project" value="TreeGrafter"/>
</dbReference>
<dbReference type="PANTHER" id="PTHR30006">
    <property type="entry name" value="THIAMINE-BINDING PERIPLASMIC PROTEIN-RELATED"/>
    <property type="match status" value="1"/>
</dbReference>
<proteinExistence type="predicted"/>
<dbReference type="SUPFAM" id="SSF53850">
    <property type="entry name" value="Periplasmic binding protein-like II"/>
    <property type="match status" value="1"/>
</dbReference>
<keyword evidence="1" id="KW-0732">Signal</keyword>
<organism evidence="2 3">
    <name type="scientific">Thermobifida fusca TM51</name>
    <dbReference type="NCBI Taxonomy" id="1169414"/>
    <lineage>
        <taxon>Bacteria</taxon>
        <taxon>Bacillati</taxon>
        <taxon>Actinomycetota</taxon>
        <taxon>Actinomycetes</taxon>
        <taxon>Streptosporangiales</taxon>
        <taxon>Nocardiopsidaceae</taxon>
        <taxon>Thermobifida</taxon>
    </lineage>
</organism>
<dbReference type="GO" id="GO:0030976">
    <property type="term" value="F:thiamine pyrophosphate binding"/>
    <property type="evidence" value="ECO:0007669"/>
    <property type="project" value="TreeGrafter"/>
</dbReference>
<evidence type="ECO:0000256" key="1">
    <source>
        <dbReference type="ARBA" id="ARBA00022729"/>
    </source>
</evidence>
<dbReference type="Gene3D" id="3.40.190.10">
    <property type="entry name" value="Periplasmic binding protein-like II"/>
    <property type="match status" value="2"/>
</dbReference>
<protein>
    <submittedName>
        <fullName evidence="2">ABC transporter solute-binding protein</fullName>
    </submittedName>
</protein>
<dbReference type="Proteomes" id="UP000014184">
    <property type="component" value="Unassembled WGS sequence"/>
</dbReference>
<evidence type="ECO:0000313" key="3">
    <source>
        <dbReference type="Proteomes" id="UP000014184"/>
    </source>
</evidence>
<evidence type="ECO:0000313" key="2">
    <source>
        <dbReference type="EMBL" id="EOR71505.1"/>
    </source>
</evidence>
<keyword evidence="3" id="KW-1185">Reference proteome</keyword>
<reference evidence="2 3" key="1">
    <citation type="journal article" date="2013" name="Genome Announc.">
        <title>Draft Genome Sequence of the Lignocellulose Decomposer Thermobifida fusca Strain TM51.</title>
        <authorList>
            <person name="Toth A."/>
            <person name="Barna T."/>
            <person name="Nagy I."/>
            <person name="Horvath B."/>
            <person name="Nagy I."/>
            <person name="Tancsics A."/>
            <person name="Kriszt B."/>
            <person name="Baka E."/>
            <person name="Fekete C."/>
            <person name="Kukolya J."/>
        </authorList>
    </citation>
    <scope>NUCLEOTIDE SEQUENCE [LARGE SCALE GENOMIC DNA]</scope>
    <source>
        <strain evidence="2 3">TM51</strain>
    </source>
</reference>
<accession>A0A9P2WQT9</accession>
<dbReference type="PANTHER" id="PTHR30006:SF2">
    <property type="entry name" value="ABC TRANSPORTER SUBSTRATE-BINDING PROTEIN"/>
    <property type="match status" value="1"/>
</dbReference>
<gene>
    <name evidence="2" type="ORF">TM51_07536</name>
</gene>
<dbReference type="GO" id="GO:0030975">
    <property type="term" value="F:thiamine binding"/>
    <property type="evidence" value="ECO:0007669"/>
    <property type="project" value="TreeGrafter"/>
</dbReference>
<dbReference type="EMBL" id="AOSG01000035">
    <property type="protein sequence ID" value="EOR71505.1"/>
    <property type="molecule type" value="Genomic_DNA"/>
</dbReference>
<dbReference type="Pfam" id="PF13343">
    <property type="entry name" value="SBP_bac_6"/>
    <property type="match status" value="1"/>
</dbReference>
<dbReference type="RefSeq" id="WP_011291868.1">
    <property type="nucleotide sequence ID" value="NZ_AOSG01000035.1"/>
</dbReference>